<dbReference type="RefSeq" id="WP_379580767.1">
    <property type="nucleotide sequence ID" value="NZ_JBHUFV010000068.1"/>
</dbReference>
<dbReference type="EMBL" id="JBHUFV010000068">
    <property type="protein sequence ID" value="MFD1938683.1"/>
    <property type="molecule type" value="Genomic_DNA"/>
</dbReference>
<proteinExistence type="predicted"/>
<protein>
    <submittedName>
        <fullName evidence="1">Uncharacterized protein</fullName>
    </submittedName>
</protein>
<name>A0ABW4TBA2_9ACTN</name>
<organism evidence="1 2">
    <name type="scientific">Nonomuraea mangrovi</name>
    <dbReference type="NCBI Taxonomy" id="2316207"/>
    <lineage>
        <taxon>Bacteria</taxon>
        <taxon>Bacillati</taxon>
        <taxon>Actinomycetota</taxon>
        <taxon>Actinomycetes</taxon>
        <taxon>Streptosporangiales</taxon>
        <taxon>Streptosporangiaceae</taxon>
        <taxon>Nonomuraea</taxon>
    </lineage>
</organism>
<sequence length="40" mass="4433">MHPPDAKARSISVQQGMGDGRLVSHPLKGQYMFIELARIP</sequence>
<evidence type="ECO:0000313" key="2">
    <source>
        <dbReference type="Proteomes" id="UP001597368"/>
    </source>
</evidence>
<reference evidence="2" key="1">
    <citation type="journal article" date="2019" name="Int. J. Syst. Evol. Microbiol.">
        <title>The Global Catalogue of Microorganisms (GCM) 10K type strain sequencing project: providing services to taxonomists for standard genome sequencing and annotation.</title>
        <authorList>
            <consortium name="The Broad Institute Genomics Platform"/>
            <consortium name="The Broad Institute Genome Sequencing Center for Infectious Disease"/>
            <person name="Wu L."/>
            <person name="Ma J."/>
        </authorList>
    </citation>
    <scope>NUCLEOTIDE SEQUENCE [LARGE SCALE GENOMIC DNA]</scope>
    <source>
        <strain evidence="2">ICMP 6774ER</strain>
    </source>
</reference>
<keyword evidence="2" id="KW-1185">Reference proteome</keyword>
<dbReference type="Proteomes" id="UP001597368">
    <property type="component" value="Unassembled WGS sequence"/>
</dbReference>
<gene>
    <name evidence="1" type="ORF">ACFSKW_45180</name>
</gene>
<comment type="caution">
    <text evidence="1">The sequence shown here is derived from an EMBL/GenBank/DDBJ whole genome shotgun (WGS) entry which is preliminary data.</text>
</comment>
<accession>A0ABW4TBA2</accession>
<evidence type="ECO:0000313" key="1">
    <source>
        <dbReference type="EMBL" id="MFD1938683.1"/>
    </source>
</evidence>